<organism evidence="2 3">
    <name type="scientific">Priapulus caudatus</name>
    <name type="common">Priapulid worm</name>
    <dbReference type="NCBI Taxonomy" id="37621"/>
    <lineage>
        <taxon>Eukaryota</taxon>
        <taxon>Metazoa</taxon>
        <taxon>Ecdysozoa</taxon>
        <taxon>Scalidophora</taxon>
        <taxon>Priapulida</taxon>
        <taxon>Priapulimorpha</taxon>
        <taxon>Priapulimorphida</taxon>
        <taxon>Priapulidae</taxon>
        <taxon>Priapulus</taxon>
    </lineage>
</organism>
<feature type="compositionally biased region" description="Basic and acidic residues" evidence="1">
    <location>
        <begin position="226"/>
        <end position="243"/>
    </location>
</feature>
<feature type="region of interest" description="Disordered" evidence="1">
    <location>
        <begin position="221"/>
        <end position="243"/>
    </location>
</feature>
<sequence>MAGFGSNFGLFSCCDEVKWKTVLNLYCKALNIYSGKKAKPQDGIELIKLDKWYQTELPEAIKQRKHPHITYDELVKLMKWKLKRGKFRPRLQQLVGSNTEEEVMEASTKAFAVMPDIKTAIQSLAVLRGVGPATASAVLAAGDPEHAAFMADEALQAIPGLQPIAYKLENYLEYHEQIRKCVTLLKRTDDSWNSHMVELALWTGQVLGKLEPECLPAINISMQKRKSTENSTRKMKRNKEDKT</sequence>
<proteinExistence type="predicted"/>
<dbReference type="GeneID" id="106812444"/>
<evidence type="ECO:0000313" key="3">
    <source>
        <dbReference type="RefSeq" id="XP_014671815.1"/>
    </source>
</evidence>
<evidence type="ECO:0000313" key="2">
    <source>
        <dbReference type="Proteomes" id="UP000695022"/>
    </source>
</evidence>
<dbReference type="Proteomes" id="UP000695022">
    <property type="component" value="Unplaced"/>
</dbReference>
<protein>
    <submittedName>
        <fullName evidence="3">Uncharacterized protein LOC106812444</fullName>
    </submittedName>
</protein>
<dbReference type="RefSeq" id="XP_014671815.1">
    <property type="nucleotide sequence ID" value="XM_014816329.1"/>
</dbReference>
<keyword evidence="2" id="KW-1185">Reference proteome</keyword>
<accession>A0ABM1EHZ4</accession>
<evidence type="ECO:0000256" key="1">
    <source>
        <dbReference type="SAM" id="MobiDB-lite"/>
    </source>
</evidence>
<gene>
    <name evidence="3" type="primary">LOC106812444</name>
</gene>
<name>A0ABM1EHZ4_PRICU</name>
<dbReference type="PANTHER" id="PTHR21521:SF0">
    <property type="entry name" value="AMUN, ISOFORM A"/>
    <property type="match status" value="1"/>
</dbReference>
<reference evidence="3" key="1">
    <citation type="submission" date="2025-08" db="UniProtKB">
        <authorList>
            <consortium name="RefSeq"/>
        </authorList>
    </citation>
    <scope>IDENTIFICATION</scope>
</reference>
<dbReference type="PANTHER" id="PTHR21521">
    <property type="entry name" value="AMUN, ISOFORM A"/>
    <property type="match status" value="1"/>
</dbReference>